<name>A0A2G5HIM4_CERBT</name>
<dbReference type="Proteomes" id="UP000230605">
    <property type="component" value="Chromosome 7"/>
</dbReference>
<feature type="region of interest" description="Disordered" evidence="1">
    <location>
        <begin position="19"/>
        <end position="96"/>
    </location>
</feature>
<organism evidence="2 3">
    <name type="scientific">Cercospora beticola</name>
    <name type="common">Sugarbeet leaf spot fungus</name>
    <dbReference type="NCBI Taxonomy" id="122368"/>
    <lineage>
        <taxon>Eukaryota</taxon>
        <taxon>Fungi</taxon>
        <taxon>Dikarya</taxon>
        <taxon>Ascomycota</taxon>
        <taxon>Pezizomycotina</taxon>
        <taxon>Dothideomycetes</taxon>
        <taxon>Dothideomycetidae</taxon>
        <taxon>Mycosphaerellales</taxon>
        <taxon>Mycosphaerellaceae</taxon>
        <taxon>Cercospora</taxon>
    </lineage>
</organism>
<dbReference type="EMBL" id="LKMD01000106">
    <property type="protein sequence ID" value="PIA92379.1"/>
    <property type="molecule type" value="Genomic_DNA"/>
</dbReference>
<reference evidence="2 3" key="1">
    <citation type="submission" date="2015-10" db="EMBL/GenBank/DDBJ databases">
        <title>The cercosporin biosynthetic gene cluster was horizontally transferred to several fungal lineages and shown to be expanded in Cercospora beticola based on microsynteny with recipient genomes.</title>
        <authorList>
            <person name="De Jonge R."/>
            <person name="Ebert M.K."/>
            <person name="Suttle J.C."/>
            <person name="Jurick Ii W.M."/>
            <person name="Secor G.A."/>
            <person name="Thomma B.P."/>
            <person name="Van De Peer Y."/>
            <person name="Bolton M.D."/>
        </authorList>
    </citation>
    <scope>NUCLEOTIDE SEQUENCE [LARGE SCALE GENOMIC DNA]</scope>
    <source>
        <strain evidence="2 3">09-40</strain>
    </source>
</reference>
<dbReference type="AlphaFoldDB" id="A0A2G5HIM4"/>
<accession>A0A2G5HIM4</accession>
<proteinExistence type="predicted"/>
<gene>
    <name evidence="2" type="ORF">CB0940_09920</name>
</gene>
<evidence type="ECO:0000256" key="1">
    <source>
        <dbReference type="SAM" id="MobiDB-lite"/>
    </source>
</evidence>
<comment type="caution">
    <text evidence="2">The sequence shown here is derived from an EMBL/GenBank/DDBJ whole genome shotgun (WGS) entry which is preliminary data.</text>
</comment>
<sequence>MLPTALHTKYTTVYTQLCNRNGNANRGRNDPKSQQATQRQKENYDTDASGARTHPSGRTPFPMTTRATDLRDEAERSRRRSSLVELQQASSSSCPQFMRVKSRFPRKRATQQRSTAILRQKQLMLIDE</sequence>
<feature type="compositionally biased region" description="Polar residues" evidence="1">
    <location>
        <begin position="84"/>
        <end position="95"/>
    </location>
</feature>
<evidence type="ECO:0000313" key="3">
    <source>
        <dbReference type="Proteomes" id="UP000230605"/>
    </source>
</evidence>
<evidence type="ECO:0000313" key="2">
    <source>
        <dbReference type="EMBL" id="PIA92379.1"/>
    </source>
</evidence>
<protein>
    <submittedName>
        <fullName evidence="2">Uncharacterized protein</fullName>
    </submittedName>
</protein>